<dbReference type="eggNOG" id="COG3361">
    <property type="taxonomic scope" value="Bacteria"/>
</dbReference>
<evidence type="ECO:0000313" key="1">
    <source>
        <dbReference type="EMBL" id="KGR92323.1"/>
    </source>
</evidence>
<dbReference type="InterPro" id="IPR023375">
    <property type="entry name" value="ADC_dom_sf"/>
</dbReference>
<dbReference type="PANTHER" id="PTHR39186">
    <property type="entry name" value="DUF2071 FAMILY PROTEIN"/>
    <property type="match status" value="1"/>
</dbReference>
<dbReference type="PANTHER" id="PTHR39186:SF1">
    <property type="entry name" value="DUF2071 DOMAIN-CONTAINING PROTEIN"/>
    <property type="match status" value="1"/>
</dbReference>
<keyword evidence="2" id="KW-1185">Reference proteome</keyword>
<evidence type="ECO:0008006" key="3">
    <source>
        <dbReference type="Google" id="ProtNLM"/>
    </source>
</evidence>
<reference evidence="1 2" key="1">
    <citation type="submission" date="2014-02" db="EMBL/GenBank/DDBJ databases">
        <title>Draft genome sequence of Lysinibacillus massiliensis CCUG 49529.</title>
        <authorList>
            <person name="Zhang F."/>
            <person name="Wang G."/>
            <person name="Zhang L."/>
        </authorList>
    </citation>
    <scope>NUCLEOTIDE SEQUENCE [LARGE SCALE GENOMIC DNA]</scope>
    <source>
        <strain evidence="1 2">CCUG 49529</strain>
    </source>
</reference>
<organism evidence="1 2">
    <name type="scientific">Ureibacillus massiliensis 4400831 = CIP 108448 = CCUG 49529</name>
    <dbReference type="NCBI Taxonomy" id="1211035"/>
    <lineage>
        <taxon>Bacteria</taxon>
        <taxon>Bacillati</taxon>
        <taxon>Bacillota</taxon>
        <taxon>Bacilli</taxon>
        <taxon>Bacillales</taxon>
        <taxon>Caryophanaceae</taxon>
        <taxon>Ureibacillus</taxon>
    </lineage>
</organism>
<dbReference type="InterPro" id="IPR018644">
    <property type="entry name" value="DUF2071"/>
</dbReference>
<dbReference type="AlphaFoldDB" id="A0A0A3JAZ0"/>
<dbReference type="EMBL" id="JPVQ01000001">
    <property type="protein sequence ID" value="KGR92323.1"/>
    <property type="molecule type" value="Genomic_DNA"/>
</dbReference>
<dbReference type="RefSeq" id="WP_036170834.1">
    <property type="nucleotide sequence ID" value="NZ_AVCZ01000001.1"/>
</dbReference>
<evidence type="ECO:0000313" key="2">
    <source>
        <dbReference type="Proteomes" id="UP000030595"/>
    </source>
</evidence>
<sequence>MNEHGNIEIHKPYDNQKLRRAPHLPWVMKQTWSDILFVHYPVKRELLERLIPKALTLDTFDGYGWVTIVPYLTSTMRMKGLPAIPGMQSFPGYNIRTYVTFNGKPGVYFFGLTAANWISANMAKIFFNLPYYYVAMNFRRQGNRIEFGGETIGEDALICQYKPITEKFLARKGSLDEWLVERYCLYTTNQKGEPLRCDILHQPWLLQKAEASFFHNELLSKYKILPESTDPILHFSNKVVVRIWPLVSANKY</sequence>
<comment type="caution">
    <text evidence="1">The sequence shown here is derived from an EMBL/GenBank/DDBJ whole genome shotgun (WGS) entry which is preliminary data.</text>
</comment>
<name>A0A0A3JAZ0_9BACL</name>
<dbReference type="Pfam" id="PF09844">
    <property type="entry name" value="DUF2071"/>
    <property type="match status" value="1"/>
</dbReference>
<dbReference type="OrthoDB" id="150993at2"/>
<proteinExistence type="predicted"/>
<protein>
    <recommendedName>
        <fullName evidence="3">DUF2071 domain-containing protein</fullName>
    </recommendedName>
</protein>
<gene>
    <name evidence="1" type="ORF">CD30_00410</name>
</gene>
<accession>A0A0A3JAZ0</accession>
<dbReference type="SUPFAM" id="SSF160104">
    <property type="entry name" value="Acetoacetate decarboxylase-like"/>
    <property type="match status" value="1"/>
</dbReference>
<dbReference type="Proteomes" id="UP000030595">
    <property type="component" value="Unassembled WGS sequence"/>
</dbReference>